<dbReference type="PROSITE" id="PS51186">
    <property type="entry name" value="GNAT"/>
    <property type="match status" value="1"/>
</dbReference>
<keyword evidence="2" id="KW-0012">Acyltransferase</keyword>
<dbReference type="eggNOG" id="COG1247">
    <property type="taxonomic scope" value="Bacteria"/>
</dbReference>
<sequence>MTTDSRGVAIRPALASDEEAIWAILQPVYRAGETYCIPQDITREEALADWFAAPFTAFVAEVDGQVLGISHVGRNRPGPAAHVANASFATAPAARGRGVARALVDHAKDWARQQGFRAMQFNFVVSTNQDAVHLWQKAGFEIVGRLPAAFDHPIHGYVDALVMFQDLTRGEQE</sequence>
<reference evidence="2 3" key="1">
    <citation type="journal article" date="2014" name="BMC Genomics">
        <title>Architecture and functions of a multipartite genome of the methylotrophic bacterium Paracoccus aminophilus JCM 7686, containing primary and secondary chromids.</title>
        <authorList>
            <person name="Dziewit L."/>
            <person name="Czarnecki J."/>
            <person name="Wibberg D."/>
            <person name="Radlinska M."/>
            <person name="Mrozek P."/>
            <person name="Szymczak M."/>
            <person name="Schluter A."/>
            <person name="Puhler A."/>
            <person name="Bartosik D."/>
        </authorList>
    </citation>
    <scope>NUCLEOTIDE SEQUENCE [LARGE SCALE GENOMIC DNA]</scope>
    <source>
        <strain evidence="2">JCM 7686</strain>
    </source>
</reference>
<dbReference type="HOGENOM" id="CLU_013985_42_2_5"/>
<proteinExistence type="predicted"/>
<evidence type="ECO:0000259" key="1">
    <source>
        <dbReference type="PROSITE" id="PS51186"/>
    </source>
</evidence>
<dbReference type="CDD" id="cd04301">
    <property type="entry name" value="NAT_SF"/>
    <property type="match status" value="1"/>
</dbReference>
<dbReference type="RefSeq" id="WP_020948839.1">
    <property type="nucleotide sequence ID" value="NC_022041.1"/>
</dbReference>
<keyword evidence="2" id="KW-0808">Transferase</keyword>
<dbReference type="KEGG" id="pami:JCM7686_0088"/>
<organism evidence="2 3">
    <name type="scientific">Paracoccus aminophilus JCM 7686</name>
    <dbReference type="NCBI Taxonomy" id="1367847"/>
    <lineage>
        <taxon>Bacteria</taxon>
        <taxon>Pseudomonadati</taxon>
        <taxon>Pseudomonadota</taxon>
        <taxon>Alphaproteobacteria</taxon>
        <taxon>Rhodobacterales</taxon>
        <taxon>Paracoccaceae</taxon>
        <taxon>Paracoccus</taxon>
    </lineage>
</organism>
<gene>
    <name evidence="2" type="ORF">JCM7686_0088</name>
</gene>
<dbReference type="EC" id="2.3.1.-" evidence="2"/>
<dbReference type="InterPro" id="IPR000182">
    <property type="entry name" value="GNAT_dom"/>
</dbReference>
<dbReference type="PANTHER" id="PTHR43138">
    <property type="entry name" value="ACETYLTRANSFERASE, GNAT FAMILY"/>
    <property type="match status" value="1"/>
</dbReference>
<dbReference type="PANTHER" id="PTHR43138:SF1">
    <property type="entry name" value="N-ACETYLTRANSFERASE ACA1"/>
    <property type="match status" value="1"/>
</dbReference>
<dbReference type="InterPro" id="IPR016181">
    <property type="entry name" value="Acyl_CoA_acyltransferase"/>
</dbReference>
<dbReference type="InterPro" id="IPR052742">
    <property type="entry name" value="Mito_N-acetyltransferase"/>
</dbReference>
<evidence type="ECO:0000313" key="2">
    <source>
        <dbReference type="EMBL" id="AGT07199.1"/>
    </source>
</evidence>
<dbReference type="EMBL" id="CP006650">
    <property type="protein sequence ID" value="AGT07199.1"/>
    <property type="molecule type" value="Genomic_DNA"/>
</dbReference>
<dbReference type="Pfam" id="PF00583">
    <property type="entry name" value="Acetyltransf_1"/>
    <property type="match status" value="1"/>
</dbReference>
<dbReference type="Proteomes" id="UP000015480">
    <property type="component" value="Chromosome"/>
</dbReference>
<evidence type="ECO:0000313" key="3">
    <source>
        <dbReference type="Proteomes" id="UP000015480"/>
    </source>
</evidence>
<dbReference type="PATRIC" id="fig|1367847.3.peg.24"/>
<dbReference type="STRING" id="1367847.JCM7686_0088"/>
<dbReference type="GO" id="GO:0016747">
    <property type="term" value="F:acyltransferase activity, transferring groups other than amino-acyl groups"/>
    <property type="evidence" value="ECO:0007669"/>
    <property type="project" value="InterPro"/>
</dbReference>
<dbReference type="Gene3D" id="3.40.630.30">
    <property type="match status" value="1"/>
</dbReference>
<dbReference type="OrthoDB" id="9788300at2"/>
<feature type="domain" description="N-acetyltransferase" evidence="1">
    <location>
        <begin position="8"/>
        <end position="168"/>
    </location>
</feature>
<dbReference type="SUPFAM" id="SSF55729">
    <property type="entry name" value="Acyl-CoA N-acyltransferases (Nat)"/>
    <property type="match status" value="1"/>
</dbReference>
<accession>S5XJ43</accession>
<protein>
    <submittedName>
        <fullName evidence="2">GCN5-related N-acetyltransferase</fullName>
        <ecNumber evidence="2">2.3.1.-</ecNumber>
    </submittedName>
</protein>
<name>S5XJ43_PARAH</name>
<keyword evidence="3" id="KW-1185">Reference proteome</keyword>
<dbReference type="AlphaFoldDB" id="S5XJ43"/>